<gene>
    <name evidence="2" type="ORF">GCM10010502_00010</name>
    <name evidence="3" type="ORF">HS99_0019590</name>
</gene>
<comment type="caution">
    <text evidence="3">The sequence shown here is derived from an EMBL/GenBank/DDBJ whole genome shotgun (WGS) entry which is preliminary data.</text>
</comment>
<dbReference type="RefSeq" id="WP_078938962.1">
    <property type="nucleotide sequence ID" value="NZ_BMUB01000001.1"/>
</dbReference>
<dbReference type="KEGG" id="kau:B6264_22325"/>
<dbReference type="Proteomes" id="UP000037395">
    <property type="component" value="Unassembled WGS sequence"/>
</dbReference>
<reference evidence="2" key="5">
    <citation type="submission" date="2020-09" db="EMBL/GenBank/DDBJ databases">
        <authorList>
            <person name="Sun Q."/>
            <person name="Ohkuma M."/>
        </authorList>
    </citation>
    <scope>NUCLEOTIDE SEQUENCE</scope>
    <source>
        <strain evidence="2">JCM 4434</strain>
    </source>
</reference>
<dbReference type="InterPro" id="IPR050491">
    <property type="entry name" value="AmpC-like"/>
</dbReference>
<sequence>MGISTTLSEVVGLAVRPGDPGLSVGIYTEGKLIHQASAGLACVEFEAPVDTRTRFDIASMSKQFTAAAALLLCRDGLLSLDDDIRTHLPELKLAMPVTVGQCLRHTGGLRDWLALTTIAGRPLTRITQDQTLAFVAALTEVDFEPGTAFSYSNTGYVLVASLVRRLTGRTLGEFTTERMFTPLGMNETVFREDSREPLPRFAYGYDVTRGAVRRADTEESAVGDGGLATSVADLAPWFGFLQDGRVLGADIRDGLLRRVDSGDGEEQPYALGLYHTTIVGHPAFGHAGGVPGYRSQLLFMPDAGLGVALLSNNSSIHAAELATQVLRLAAGLPEDDAVELMADPVAAEPAARLTGDWLDPRSGLTLRIDAVGNGRIRVHGAPPAGEFAPAVDGSWQGLEDSAGSWLRVSSGTIRIGSVYRPGRAAEYWRCPPTDAGATLPPAVYRSPELGILATVTRDGTLELGLEFVGTIEPAPDGAFRAGGLISLRPSGDDLLISTHGVHRMRFVRQPDDAAPLGLPPGLNLATTWPVSE</sequence>
<dbReference type="GeneID" id="97483209"/>
<dbReference type="PANTHER" id="PTHR46825:SF9">
    <property type="entry name" value="BETA-LACTAMASE-RELATED DOMAIN-CONTAINING PROTEIN"/>
    <property type="match status" value="1"/>
</dbReference>
<accession>A0A1E7NDU3</accession>
<accession>A0A8H9LMK4</accession>
<dbReference type="EMBL" id="BMUB01000001">
    <property type="protein sequence ID" value="GGU53987.1"/>
    <property type="molecule type" value="Genomic_DNA"/>
</dbReference>
<organism evidence="3 4">
    <name type="scientific">Kitasatospora aureofaciens</name>
    <name type="common">Streptomyces aureofaciens</name>
    <dbReference type="NCBI Taxonomy" id="1894"/>
    <lineage>
        <taxon>Bacteria</taxon>
        <taxon>Bacillati</taxon>
        <taxon>Actinomycetota</taxon>
        <taxon>Actinomycetes</taxon>
        <taxon>Kitasatosporales</taxon>
        <taxon>Streptomycetaceae</taxon>
        <taxon>Kitasatospora</taxon>
    </lineage>
</organism>
<dbReference type="PANTHER" id="PTHR46825">
    <property type="entry name" value="D-ALANYL-D-ALANINE-CARBOXYPEPTIDASE/ENDOPEPTIDASE AMPH"/>
    <property type="match status" value="1"/>
</dbReference>
<dbReference type="AlphaFoldDB" id="A0A1E7NDU3"/>
<dbReference type="Proteomes" id="UP000610124">
    <property type="component" value="Unassembled WGS sequence"/>
</dbReference>
<reference evidence="2" key="1">
    <citation type="journal article" date="2014" name="Int. J. Syst. Evol. Microbiol.">
        <title>Complete genome sequence of Corynebacterium casei LMG S-19264T (=DSM 44701T), isolated from a smear-ripened cheese.</title>
        <authorList>
            <consortium name="US DOE Joint Genome Institute (JGI-PGF)"/>
            <person name="Walter F."/>
            <person name="Albersmeier A."/>
            <person name="Kalinowski J."/>
            <person name="Ruckert C."/>
        </authorList>
    </citation>
    <scope>NUCLEOTIDE SEQUENCE</scope>
    <source>
        <strain evidence="2">JCM 4434</strain>
    </source>
</reference>
<dbReference type="InterPro" id="IPR001466">
    <property type="entry name" value="Beta-lactam-related"/>
</dbReference>
<dbReference type="OrthoDB" id="3863176at2"/>
<proteinExistence type="predicted"/>
<keyword evidence="4" id="KW-1185">Reference proteome</keyword>
<reference evidence="3" key="3">
    <citation type="submission" date="2016-08" db="EMBL/GenBank/DDBJ databases">
        <title>Sequencing, Assembly and Comparative Genomics of S. aureofaciens ATCC 10762.</title>
        <authorList>
            <person name="Gradnigo J.S."/>
            <person name="Johnson N."/>
            <person name="Somerville G.A."/>
        </authorList>
    </citation>
    <scope>NUCLEOTIDE SEQUENCE [LARGE SCALE GENOMIC DNA]</scope>
    <source>
        <strain evidence="3">ATCC 10762</strain>
    </source>
</reference>
<evidence type="ECO:0000313" key="2">
    <source>
        <dbReference type="EMBL" id="GGU53987.1"/>
    </source>
</evidence>
<evidence type="ECO:0000313" key="3">
    <source>
        <dbReference type="EMBL" id="OEV38867.1"/>
    </source>
</evidence>
<evidence type="ECO:0000259" key="1">
    <source>
        <dbReference type="Pfam" id="PF00144"/>
    </source>
</evidence>
<dbReference type="Pfam" id="PF00144">
    <property type="entry name" value="Beta-lactamase"/>
    <property type="match status" value="1"/>
</dbReference>
<evidence type="ECO:0000313" key="4">
    <source>
        <dbReference type="Proteomes" id="UP000037395"/>
    </source>
</evidence>
<dbReference type="EMBL" id="JPRF03000012">
    <property type="protein sequence ID" value="OEV38867.1"/>
    <property type="molecule type" value="Genomic_DNA"/>
</dbReference>
<dbReference type="InterPro" id="IPR012338">
    <property type="entry name" value="Beta-lactam/transpept-like"/>
</dbReference>
<reference evidence="4" key="4">
    <citation type="submission" date="2016-08" db="EMBL/GenBank/DDBJ databases">
        <title>Sequencing, assembly and comparative genomics of S. aureofaciens ATCC 10762.</title>
        <authorList>
            <person name="Gradnigo J.S."/>
            <person name="Johnson N."/>
            <person name="Somerville G.A."/>
        </authorList>
    </citation>
    <scope>NUCLEOTIDE SEQUENCE [LARGE SCALE GENOMIC DNA]</scope>
    <source>
        <strain evidence="4">ATCC 10762 / DSM 40127 / CCM 3239 / JCM 4008 / LMG 5968 / NBRC 12843 / NCIMB 8234 / A-377</strain>
    </source>
</reference>
<name>A0A1E7NDU3_KITAU</name>
<protein>
    <recommendedName>
        <fullName evidence="1">Beta-lactamase-related domain-containing protein</fullName>
    </recommendedName>
</protein>
<reference evidence="3 4" key="2">
    <citation type="submission" date="2014-07" db="EMBL/GenBank/DDBJ databases">
        <authorList>
            <person name="Zhang J.E."/>
            <person name="Yang H."/>
            <person name="Guo J."/>
            <person name="Deng Z."/>
            <person name="Luo H."/>
            <person name="Luo M."/>
            <person name="Zhao B."/>
        </authorList>
    </citation>
    <scope>NUCLEOTIDE SEQUENCE [LARGE SCALE GENOMIC DNA]</scope>
    <source>
        <strain evidence="3">ATCC 10762</strain>
        <strain evidence="4">ATCC 10762 / DSM 40127 / CCM 3239 / JCM 4008 / LMG 5968 / NBRC 12843 / NCIMB 8234 / A-377</strain>
    </source>
</reference>
<dbReference type="SUPFAM" id="SSF56601">
    <property type="entry name" value="beta-lactamase/transpeptidase-like"/>
    <property type="match status" value="1"/>
</dbReference>
<feature type="domain" description="Beta-lactamase-related" evidence="1">
    <location>
        <begin position="20"/>
        <end position="320"/>
    </location>
</feature>
<dbReference type="Gene3D" id="3.40.710.10">
    <property type="entry name" value="DD-peptidase/beta-lactamase superfamily"/>
    <property type="match status" value="1"/>
</dbReference>